<protein>
    <submittedName>
        <fullName evidence="2">Uncharacterized protein</fullName>
    </submittedName>
</protein>
<feature type="region of interest" description="Disordered" evidence="1">
    <location>
        <begin position="25"/>
        <end position="70"/>
    </location>
</feature>
<evidence type="ECO:0000313" key="3">
    <source>
        <dbReference type="Proteomes" id="UP000008281"/>
    </source>
</evidence>
<dbReference type="HOGENOM" id="CLU_2760242_0_0_1"/>
<feature type="compositionally biased region" description="Low complexity" evidence="1">
    <location>
        <begin position="30"/>
        <end position="39"/>
    </location>
</feature>
<gene>
    <name evidence="2" type="ORF">CRE_12477</name>
</gene>
<dbReference type="OrthoDB" id="5877408at2759"/>
<name>E3M743_CAERE</name>
<keyword evidence="3" id="KW-1185">Reference proteome</keyword>
<organism evidence="3">
    <name type="scientific">Caenorhabditis remanei</name>
    <name type="common">Caenorhabditis vulgaris</name>
    <dbReference type="NCBI Taxonomy" id="31234"/>
    <lineage>
        <taxon>Eukaryota</taxon>
        <taxon>Metazoa</taxon>
        <taxon>Ecdysozoa</taxon>
        <taxon>Nematoda</taxon>
        <taxon>Chromadorea</taxon>
        <taxon>Rhabditida</taxon>
        <taxon>Rhabditina</taxon>
        <taxon>Rhabditomorpha</taxon>
        <taxon>Rhabditoidea</taxon>
        <taxon>Rhabditidae</taxon>
        <taxon>Peloderinae</taxon>
        <taxon>Caenorhabditis</taxon>
    </lineage>
</organism>
<evidence type="ECO:0000313" key="2">
    <source>
        <dbReference type="EMBL" id="EFO93783.1"/>
    </source>
</evidence>
<sequence>MGDYQLHQSRNLSVNQTLDEILGITRKTESTSSSSNSNSIEKNALNSPIRPPTRHGRESAGSNEENKKDE</sequence>
<dbReference type="Proteomes" id="UP000008281">
    <property type="component" value="Unassembled WGS sequence"/>
</dbReference>
<accession>E3M743</accession>
<dbReference type="eggNOG" id="ENOG502RT65">
    <property type="taxonomic scope" value="Eukaryota"/>
</dbReference>
<dbReference type="AlphaFoldDB" id="E3M743"/>
<dbReference type="EMBL" id="DS268427">
    <property type="protein sequence ID" value="EFO93783.1"/>
    <property type="molecule type" value="Genomic_DNA"/>
</dbReference>
<dbReference type="STRING" id="31234.E3M743"/>
<reference evidence="2" key="1">
    <citation type="submission" date="2007-07" db="EMBL/GenBank/DDBJ databases">
        <title>PCAP assembly of the Caenorhabditis remanei genome.</title>
        <authorList>
            <consortium name="The Caenorhabditis remanei Sequencing Consortium"/>
            <person name="Wilson R.K."/>
        </authorList>
    </citation>
    <scope>NUCLEOTIDE SEQUENCE [LARGE SCALE GENOMIC DNA]</scope>
    <source>
        <strain evidence="2">PB4641</strain>
    </source>
</reference>
<dbReference type="InParanoid" id="E3M743"/>
<proteinExistence type="predicted"/>
<evidence type="ECO:0000256" key="1">
    <source>
        <dbReference type="SAM" id="MobiDB-lite"/>
    </source>
</evidence>